<dbReference type="EMBL" id="SPHZ02000002">
    <property type="protein sequence ID" value="KAF0930149.1"/>
    <property type="molecule type" value="Genomic_DNA"/>
</dbReference>
<organism evidence="1 2">
    <name type="scientific">Oryza meyeriana var. granulata</name>
    <dbReference type="NCBI Taxonomy" id="110450"/>
    <lineage>
        <taxon>Eukaryota</taxon>
        <taxon>Viridiplantae</taxon>
        <taxon>Streptophyta</taxon>
        <taxon>Embryophyta</taxon>
        <taxon>Tracheophyta</taxon>
        <taxon>Spermatophyta</taxon>
        <taxon>Magnoliopsida</taxon>
        <taxon>Liliopsida</taxon>
        <taxon>Poales</taxon>
        <taxon>Poaceae</taxon>
        <taxon>BOP clade</taxon>
        <taxon>Oryzoideae</taxon>
        <taxon>Oryzeae</taxon>
        <taxon>Oryzinae</taxon>
        <taxon>Oryza</taxon>
        <taxon>Oryza meyeriana</taxon>
    </lineage>
</organism>
<name>A0A6G1EZY4_9ORYZ</name>
<sequence length="74" mass="7977">METAIGKPGDECWTLVDDDNGGQHGPPGVGQLCFRSGAAVEASHRRSMSDSLHLVDNCGELMLVHRMLRPSNDT</sequence>
<proteinExistence type="predicted"/>
<dbReference type="AlphaFoldDB" id="A0A6G1EZY4"/>
<accession>A0A6G1EZY4</accession>
<dbReference type="OrthoDB" id="10563923at2759"/>
<protein>
    <submittedName>
        <fullName evidence="1">Uncharacterized protein</fullName>
    </submittedName>
</protein>
<evidence type="ECO:0000313" key="1">
    <source>
        <dbReference type="EMBL" id="KAF0930149.1"/>
    </source>
</evidence>
<gene>
    <name evidence="1" type="ORF">E2562_030314</name>
</gene>
<comment type="caution">
    <text evidence="1">The sequence shown here is derived from an EMBL/GenBank/DDBJ whole genome shotgun (WGS) entry which is preliminary data.</text>
</comment>
<evidence type="ECO:0000313" key="2">
    <source>
        <dbReference type="Proteomes" id="UP000479710"/>
    </source>
</evidence>
<reference evidence="1 2" key="1">
    <citation type="submission" date="2019-11" db="EMBL/GenBank/DDBJ databases">
        <title>Whole genome sequence of Oryza granulata.</title>
        <authorList>
            <person name="Li W."/>
        </authorList>
    </citation>
    <scope>NUCLEOTIDE SEQUENCE [LARGE SCALE GENOMIC DNA]</scope>
    <source>
        <strain evidence="2">cv. Menghai</strain>
        <tissue evidence="1">Leaf</tissue>
    </source>
</reference>
<dbReference type="Proteomes" id="UP000479710">
    <property type="component" value="Unassembled WGS sequence"/>
</dbReference>
<keyword evidence="2" id="KW-1185">Reference proteome</keyword>